<evidence type="ECO:0000256" key="1">
    <source>
        <dbReference type="SAM" id="MobiDB-lite"/>
    </source>
</evidence>
<accession>A0A0A9EFA7</accession>
<keyword evidence="2" id="KW-0472">Membrane</keyword>
<organism evidence="3">
    <name type="scientific">Arundo donax</name>
    <name type="common">Giant reed</name>
    <name type="synonym">Donax arundinaceus</name>
    <dbReference type="NCBI Taxonomy" id="35708"/>
    <lineage>
        <taxon>Eukaryota</taxon>
        <taxon>Viridiplantae</taxon>
        <taxon>Streptophyta</taxon>
        <taxon>Embryophyta</taxon>
        <taxon>Tracheophyta</taxon>
        <taxon>Spermatophyta</taxon>
        <taxon>Magnoliopsida</taxon>
        <taxon>Liliopsida</taxon>
        <taxon>Poales</taxon>
        <taxon>Poaceae</taxon>
        <taxon>PACMAD clade</taxon>
        <taxon>Arundinoideae</taxon>
        <taxon>Arundineae</taxon>
        <taxon>Arundo</taxon>
    </lineage>
</organism>
<evidence type="ECO:0000313" key="3">
    <source>
        <dbReference type="EMBL" id="JAD98756.1"/>
    </source>
</evidence>
<evidence type="ECO:0000256" key="2">
    <source>
        <dbReference type="SAM" id="Phobius"/>
    </source>
</evidence>
<reference evidence="3" key="1">
    <citation type="submission" date="2014-09" db="EMBL/GenBank/DDBJ databases">
        <authorList>
            <person name="Magalhaes I.L.F."/>
            <person name="Oliveira U."/>
            <person name="Santos F.R."/>
            <person name="Vidigal T.H.D.A."/>
            <person name="Brescovit A.D."/>
            <person name="Santos A.J."/>
        </authorList>
    </citation>
    <scope>NUCLEOTIDE SEQUENCE</scope>
    <source>
        <tissue evidence="3">Shoot tissue taken approximately 20 cm above the soil surface</tissue>
    </source>
</reference>
<feature type="region of interest" description="Disordered" evidence="1">
    <location>
        <begin position="1"/>
        <end position="22"/>
    </location>
</feature>
<name>A0A0A9EFA7_ARUDO</name>
<protein>
    <submittedName>
        <fullName evidence="3">Uncharacterized protein</fullName>
    </submittedName>
</protein>
<feature type="region of interest" description="Disordered" evidence="1">
    <location>
        <begin position="100"/>
        <end position="121"/>
    </location>
</feature>
<dbReference type="AlphaFoldDB" id="A0A0A9EFA7"/>
<sequence>MEPAQQEAVKPSPTNGRIRYRSPSAADLLPTDELAAGPSAADALAAAARMRRYSAAGARQQQQQAEGVADRVHRYRGVLLVVLAPVLLISFVLLLMPRAPASASGGGAPRRWRPEVGPPGR</sequence>
<dbReference type="EMBL" id="GBRH01199139">
    <property type="protein sequence ID" value="JAD98756.1"/>
    <property type="molecule type" value="Transcribed_RNA"/>
</dbReference>
<keyword evidence="2" id="KW-1133">Transmembrane helix</keyword>
<proteinExistence type="predicted"/>
<keyword evidence="2" id="KW-0812">Transmembrane</keyword>
<feature type="transmembrane region" description="Helical" evidence="2">
    <location>
        <begin position="77"/>
        <end position="96"/>
    </location>
</feature>
<reference evidence="3" key="2">
    <citation type="journal article" date="2015" name="Data Brief">
        <title>Shoot transcriptome of the giant reed, Arundo donax.</title>
        <authorList>
            <person name="Barrero R.A."/>
            <person name="Guerrero F.D."/>
            <person name="Moolhuijzen P."/>
            <person name="Goolsby J.A."/>
            <person name="Tidwell J."/>
            <person name="Bellgard S.E."/>
            <person name="Bellgard M.I."/>
        </authorList>
    </citation>
    <scope>NUCLEOTIDE SEQUENCE</scope>
    <source>
        <tissue evidence="3">Shoot tissue taken approximately 20 cm above the soil surface</tissue>
    </source>
</reference>